<feature type="domain" description="HTH tetR-type" evidence="3">
    <location>
        <begin position="11"/>
        <end position="71"/>
    </location>
</feature>
<dbReference type="Proteomes" id="UP000247523">
    <property type="component" value="Unassembled WGS sequence"/>
</dbReference>
<evidence type="ECO:0000313" key="7">
    <source>
        <dbReference type="Proteomes" id="UP000247523"/>
    </source>
</evidence>
<name>A0A255ICA0_9FIRM</name>
<reference evidence="5" key="3">
    <citation type="submission" date="2018-07" db="EMBL/GenBank/DDBJ databases">
        <authorList>
            <person name="Quirk P.G."/>
            <person name="Krulwich T.A."/>
        </authorList>
    </citation>
    <scope>NUCLEOTIDE SEQUENCE</scope>
    <source>
        <strain evidence="5">CCRI-19302</strain>
    </source>
</reference>
<reference evidence="4 7" key="2">
    <citation type="submission" date="2018-05" db="EMBL/GenBank/DDBJ databases">
        <title>Genomic Encyclopedia of Type Strains, Phase IV (KMG-IV): sequencing the most valuable type-strain genomes for metagenomic binning, comparative biology and taxonomic classification.</title>
        <authorList>
            <person name="Goeker M."/>
        </authorList>
    </citation>
    <scope>NUCLEOTIDE SEQUENCE [LARGE SCALE GENOMIC DNA]</scope>
    <source>
        <strain evidence="4 7">DSM 28816</strain>
    </source>
</reference>
<evidence type="ECO:0000313" key="5">
    <source>
        <dbReference type="EMBL" id="RDY28632.1"/>
    </source>
</evidence>
<keyword evidence="1 2" id="KW-0238">DNA-binding</keyword>
<dbReference type="Gene3D" id="1.10.357.10">
    <property type="entry name" value="Tetracycline Repressor, domain 2"/>
    <property type="match status" value="1"/>
</dbReference>
<dbReference type="Proteomes" id="UP000216411">
    <property type="component" value="Unassembled WGS sequence"/>
</dbReference>
<feature type="DNA-binding region" description="H-T-H motif" evidence="2">
    <location>
        <begin position="34"/>
        <end position="53"/>
    </location>
</feature>
<evidence type="ECO:0000313" key="6">
    <source>
        <dbReference type="Proteomes" id="UP000216411"/>
    </source>
</evidence>
<dbReference type="EMBL" id="NOKA02000081">
    <property type="protein sequence ID" value="RDY28632.1"/>
    <property type="molecule type" value="Genomic_DNA"/>
</dbReference>
<dbReference type="InterPro" id="IPR050624">
    <property type="entry name" value="HTH-type_Tx_Regulator"/>
</dbReference>
<dbReference type="EMBL" id="QICS01000020">
    <property type="protein sequence ID" value="PXV85064.1"/>
    <property type="molecule type" value="Genomic_DNA"/>
</dbReference>
<evidence type="ECO:0000313" key="4">
    <source>
        <dbReference type="EMBL" id="PXV85064.1"/>
    </source>
</evidence>
<evidence type="ECO:0000256" key="2">
    <source>
        <dbReference type="PROSITE-ProRule" id="PRU00335"/>
    </source>
</evidence>
<evidence type="ECO:0000259" key="3">
    <source>
        <dbReference type="PROSITE" id="PS50977"/>
    </source>
</evidence>
<evidence type="ECO:0000256" key="1">
    <source>
        <dbReference type="ARBA" id="ARBA00023125"/>
    </source>
</evidence>
<dbReference type="OrthoDB" id="9812484at2"/>
<dbReference type="RefSeq" id="WP_094377984.1">
    <property type="nucleotide sequence ID" value="NZ_NOKA02000081.1"/>
</dbReference>
<dbReference type="PANTHER" id="PTHR43479:SF11">
    <property type="entry name" value="ACREF_ENVCD OPERON REPRESSOR-RELATED"/>
    <property type="match status" value="1"/>
</dbReference>
<reference evidence="5 6" key="1">
    <citation type="journal article" date="2017" name="Genome Announc.">
        <title>Draft Genome Sequence of a Sporulating and Motile Strain of Lachnotalea glycerini Isolated from Water in Quebec City, Canada.</title>
        <authorList>
            <person name="Maheux A.F."/>
            <person name="Boudreau D.K."/>
            <person name="Berube E."/>
            <person name="Boissinot M."/>
            <person name="Raymond F."/>
            <person name="Brodeur S."/>
            <person name="Corbeil J."/>
            <person name="Isabel S."/>
            <person name="Omar R.F."/>
            <person name="Bergeron M.G."/>
        </authorList>
    </citation>
    <scope>NUCLEOTIDE SEQUENCE [LARGE SCALE GENOMIC DNA]</scope>
    <source>
        <strain evidence="5 6">CCRI-19302</strain>
    </source>
</reference>
<dbReference type="Pfam" id="PF00440">
    <property type="entry name" value="TetR_N"/>
    <property type="match status" value="1"/>
</dbReference>
<accession>A0A255ICA0</accession>
<organism evidence="4 7">
    <name type="scientific">Lachnotalea glycerini</name>
    <dbReference type="NCBI Taxonomy" id="1763509"/>
    <lineage>
        <taxon>Bacteria</taxon>
        <taxon>Bacillati</taxon>
        <taxon>Bacillota</taxon>
        <taxon>Clostridia</taxon>
        <taxon>Lachnospirales</taxon>
        <taxon>Lachnospiraceae</taxon>
        <taxon>Lachnotalea</taxon>
    </lineage>
</organism>
<dbReference type="GO" id="GO:0003677">
    <property type="term" value="F:DNA binding"/>
    <property type="evidence" value="ECO:0007669"/>
    <property type="project" value="UniProtKB-UniRule"/>
</dbReference>
<dbReference type="SUPFAM" id="SSF46689">
    <property type="entry name" value="Homeodomain-like"/>
    <property type="match status" value="1"/>
</dbReference>
<gene>
    <name evidence="4" type="ORF">C8E03_12036</name>
    <name evidence="5" type="ORF">CG710_019400</name>
</gene>
<dbReference type="PROSITE" id="PS50977">
    <property type="entry name" value="HTH_TETR_2"/>
    <property type="match status" value="1"/>
</dbReference>
<protein>
    <submittedName>
        <fullName evidence="4">TetR family transcriptional regulator</fullName>
    </submittedName>
    <submittedName>
        <fullName evidence="5">TetR/AcrR family transcriptional regulator</fullName>
    </submittedName>
</protein>
<proteinExistence type="predicted"/>
<comment type="caution">
    <text evidence="4">The sequence shown here is derived from an EMBL/GenBank/DDBJ whole genome shotgun (WGS) entry which is preliminary data.</text>
</comment>
<dbReference type="PANTHER" id="PTHR43479">
    <property type="entry name" value="ACREF/ENVCD OPERON REPRESSOR-RELATED"/>
    <property type="match status" value="1"/>
</dbReference>
<dbReference type="InterPro" id="IPR009057">
    <property type="entry name" value="Homeodomain-like_sf"/>
</dbReference>
<sequence>MGKAYSGEERIKIQKQLRKVGLRMFAEKGIKKMSIQELTQEVGIAQGSFYSFYDSKESFLLALMKIRVDEKLALRYKNKGDTIDDPVRYLVQMLYDEGMHLKENKAFNNSISDSIKFFTRCGIEGRTQIGSSYLNYLHRLSEYWNQNGYQTEMDYDGLLNTITAAVILFSNADIIKEPYFAQIYFTFCDSSVRKFMILKKREAL</sequence>
<dbReference type="AlphaFoldDB" id="A0A255ICA0"/>
<dbReference type="InterPro" id="IPR001647">
    <property type="entry name" value="HTH_TetR"/>
</dbReference>
<keyword evidence="6" id="KW-1185">Reference proteome</keyword>